<protein>
    <recommendedName>
        <fullName evidence="5">Flagellar hook-associated protein 2</fullName>
        <shortName evidence="5">HAP2</shortName>
    </recommendedName>
    <alternativeName>
        <fullName evidence="5">Flagellar cap protein</fullName>
    </alternativeName>
</protein>
<dbReference type="PROSITE" id="PS00018">
    <property type="entry name" value="EF_HAND_1"/>
    <property type="match status" value="1"/>
</dbReference>
<dbReference type="EMBL" id="JANUGW010000007">
    <property type="protein sequence ID" value="MCS0582405.1"/>
    <property type="molecule type" value="Genomic_DNA"/>
</dbReference>
<organism evidence="8 9">
    <name type="scientific">Massilia pinisoli</name>
    <dbReference type="NCBI Taxonomy" id="1772194"/>
    <lineage>
        <taxon>Bacteria</taxon>
        <taxon>Pseudomonadati</taxon>
        <taxon>Pseudomonadota</taxon>
        <taxon>Betaproteobacteria</taxon>
        <taxon>Burkholderiales</taxon>
        <taxon>Oxalobacteraceae</taxon>
        <taxon>Telluria group</taxon>
        <taxon>Massilia</taxon>
    </lineage>
</organism>
<sequence>MSTITAPAYDPTTTATAMAQKSVAEPQQTINNQTALANATASGLSKLSGAISAFQTSLSSLTGLGSSMLAQSATFSDTSVGSATAKPLAAAGTYSLFVQQLATASQVSYNNLSDGRTAGGTLKVVLSNETTATTTASFNVDLSAASADTDGDGKLSITEVAAAINRSAGNTGLVSAGVVTIGTDTRLVLTSKNTGEANTVSLDPSLVTDGTLQTGLGTRSIVNAAQDAIVLFGGKAGTPMQQSSNTFTNISGVSATFTRAQGAAENPITLTVNSDSAGTTKNVQAFVDAYNKLKTTIDGLVDPGSPSSNQAAGVFADDSGIKALQARLIDLVRPNGTLSLAAYGITANRDGTLALDSTRLTKQLASNPNGLDQLIGSSSISSPTGIAGSLNTYLNLWSNSTTGQIQQRTDANTKLQSDLSKRQTDLSAQYDSAYQRYLKQFTELQTLQSAMNSNLSMFDAMFGNDKSS</sequence>
<comment type="caution">
    <text evidence="8">The sequence shown here is derived from an EMBL/GenBank/DDBJ whole genome shotgun (WGS) entry which is preliminary data.</text>
</comment>
<evidence type="ECO:0000259" key="7">
    <source>
        <dbReference type="Pfam" id="PF07195"/>
    </source>
</evidence>
<dbReference type="InterPro" id="IPR003481">
    <property type="entry name" value="FliD_N"/>
</dbReference>
<comment type="similarity">
    <text evidence="1 5">Belongs to the FliD family.</text>
</comment>
<keyword evidence="5" id="KW-0964">Secreted</keyword>
<dbReference type="Pfam" id="PF02465">
    <property type="entry name" value="FliD_N"/>
    <property type="match status" value="1"/>
</dbReference>
<evidence type="ECO:0000313" key="8">
    <source>
        <dbReference type="EMBL" id="MCS0582405.1"/>
    </source>
</evidence>
<keyword evidence="3" id="KW-0175">Coiled coil</keyword>
<dbReference type="InterPro" id="IPR018247">
    <property type="entry name" value="EF_Hand_1_Ca_BS"/>
</dbReference>
<evidence type="ECO:0000256" key="2">
    <source>
        <dbReference type="ARBA" id="ARBA00011255"/>
    </source>
</evidence>
<dbReference type="InterPro" id="IPR010809">
    <property type="entry name" value="FliD_C"/>
</dbReference>
<name>A0ABT1ZR60_9BURK</name>
<gene>
    <name evidence="8" type="primary">fliD</name>
    <name evidence="8" type="ORF">NX784_12460</name>
</gene>
<dbReference type="RefSeq" id="WP_258816980.1">
    <property type="nucleotide sequence ID" value="NZ_JANUGW010000007.1"/>
</dbReference>
<proteinExistence type="inferred from homology"/>
<evidence type="ECO:0000259" key="6">
    <source>
        <dbReference type="Pfam" id="PF02465"/>
    </source>
</evidence>
<dbReference type="Proteomes" id="UP001204151">
    <property type="component" value="Unassembled WGS sequence"/>
</dbReference>
<reference evidence="8 9" key="1">
    <citation type="submission" date="2022-08" db="EMBL/GenBank/DDBJ databases">
        <title>Reclassification of Massilia species as members of the genera Telluria, Duganella, Pseudoduganella, Mokoshia gen. nov. and Zemynaea gen. nov. using orthogonal and non-orthogonal genome-based approaches.</title>
        <authorList>
            <person name="Bowman J.P."/>
        </authorList>
    </citation>
    <scope>NUCLEOTIDE SEQUENCE [LARGE SCALE GENOMIC DNA]</scope>
    <source>
        <strain evidence="8 9">JCM 31316</strain>
    </source>
</reference>
<dbReference type="PANTHER" id="PTHR30288">
    <property type="entry name" value="FLAGELLAR CAP/ASSEMBLY PROTEIN FLID"/>
    <property type="match status" value="1"/>
</dbReference>
<feature type="domain" description="Flagellar hook-associated protein 2 N-terminal" evidence="6">
    <location>
        <begin position="10"/>
        <end position="104"/>
    </location>
</feature>
<dbReference type="InterPro" id="IPR040026">
    <property type="entry name" value="FliD"/>
</dbReference>
<accession>A0ABT1ZR60</accession>
<comment type="function">
    <text evidence="5">Required for morphogenesis and for the elongation of the flagellar filament by facilitating polymerization of the flagellin monomers at the tip of growing filament. Forms a capping structure, which prevents flagellin subunits (transported through the central channel of the flagellum) from leaking out without polymerization at the distal end.</text>
</comment>
<evidence type="ECO:0000256" key="1">
    <source>
        <dbReference type="ARBA" id="ARBA00009764"/>
    </source>
</evidence>
<keyword evidence="4 5" id="KW-0975">Bacterial flagellum</keyword>
<keyword evidence="9" id="KW-1185">Reference proteome</keyword>
<evidence type="ECO:0000256" key="3">
    <source>
        <dbReference type="ARBA" id="ARBA00023054"/>
    </source>
</evidence>
<evidence type="ECO:0000256" key="4">
    <source>
        <dbReference type="ARBA" id="ARBA00023143"/>
    </source>
</evidence>
<keyword evidence="8" id="KW-0966">Cell projection</keyword>
<comment type="subcellular location">
    <subcellularLocation>
        <location evidence="5">Secreted</location>
    </subcellularLocation>
    <subcellularLocation>
        <location evidence="5">Bacterial flagellum</location>
    </subcellularLocation>
</comment>
<evidence type="ECO:0000313" key="9">
    <source>
        <dbReference type="Proteomes" id="UP001204151"/>
    </source>
</evidence>
<dbReference type="Pfam" id="PF07195">
    <property type="entry name" value="FliD_C"/>
    <property type="match status" value="1"/>
</dbReference>
<evidence type="ECO:0000256" key="5">
    <source>
        <dbReference type="RuleBase" id="RU362066"/>
    </source>
</evidence>
<feature type="domain" description="Flagellar hook-associated protein 2 C-terminal" evidence="7">
    <location>
        <begin position="225"/>
        <end position="453"/>
    </location>
</feature>
<comment type="subunit">
    <text evidence="2 5">Homopentamer.</text>
</comment>
<dbReference type="PANTHER" id="PTHR30288:SF0">
    <property type="entry name" value="FLAGELLAR HOOK-ASSOCIATED PROTEIN 2"/>
    <property type="match status" value="1"/>
</dbReference>
<keyword evidence="8" id="KW-0969">Cilium</keyword>
<keyword evidence="8" id="KW-0282">Flagellum</keyword>